<dbReference type="SUPFAM" id="SSF63829">
    <property type="entry name" value="Calcium-dependent phosphotriesterase"/>
    <property type="match status" value="1"/>
</dbReference>
<dbReference type="STRING" id="1293439.WH87_17090"/>
<feature type="active site" description="Proton donor/acceptor" evidence="2">
    <location>
        <position position="210"/>
    </location>
</feature>
<comment type="caution">
    <text evidence="5">The sequence shown here is derived from an EMBL/GenBank/DDBJ whole genome shotgun (WGS) entry which is preliminary data.</text>
</comment>
<organism evidence="5 6">
    <name type="scientific">Devosia epidermidihirudinis</name>
    <dbReference type="NCBI Taxonomy" id="1293439"/>
    <lineage>
        <taxon>Bacteria</taxon>
        <taxon>Pseudomonadati</taxon>
        <taxon>Pseudomonadota</taxon>
        <taxon>Alphaproteobacteria</taxon>
        <taxon>Hyphomicrobiales</taxon>
        <taxon>Devosiaceae</taxon>
        <taxon>Devosia</taxon>
    </lineage>
</organism>
<sequence>MHMGSTEVTQVFAAADIVGESIVWDERNAELFWVDLVGKRLHRMHPESGRHAVFSADQFVTSVGLCADDSGRLIVGLERDVALWSWGEDFKIVATPEPDLADNRLNEGKVGPDGAYWVATMRTNLHPDGQPKPMNTPAGHLYRIAADSTCVTATPEIFTLPNTLAWTDDRRLIIADTAANTIYQYTLGADGLPQGERRTFALPFERGFPDGSCMDDEGYLWNCRVDGGYAVARYAPDGTLDRVVELPCAWPTSCCFGGPNLDRLYITSARFTMSEDHLAQNPQEGALFSVDVGVKGRLEHRFGG</sequence>
<reference evidence="5 6" key="1">
    <citation type="submission" date="2015-03" db="EMBL/GenBank/DDBJ databases">
        <authorList>
            <person name="Lepp D."/>
            <person name="Hassan Y.I."/>
            <person name="Li X.-Z."/>
            <person name="Zhou T."/>
        </authorList>
    </citation>
    <scope>NUCLEOTIDE SEQUENCE [LARGE SCALE GENOMIC DNA]</scope>
    <source>
        <strain evidence="5 6">E84</strain>
    </source>
</reference>
<evidence type="ECO:0000259" key="4">
    <source>
        <dbReference type="Pfam" id="PF08450"/>
    </source>
</evidence>
<keyword evidence="6" id="KW-1185">Reference proteome</keyword>
<dbReference type="InterPro" id="IPR005511">
    <property type="entry name" value="SMP-30"/>
</dbReference>
<dbReference type="Pfam" id="PF08450">
    <property type="entry name" value="SGL"/>
    <property type="match status" value="1"/>
</dbReference>
<gene>
    <name evidence="5" type="ORF">WH87_17090</name>
</gene>
<proteinExistence type="inferred from homology"/>
<accession>A0A0F5Q5F2</accession>
<feature type="binding site" evidence="3">
    <location>
        <position position="106"/>
    </location>
    <ligand>
        <name>substrate</name>
    </ligand>
</feature>
<comment type="cofactor">
    <cofactor evidence="3">
        <name>Zn(2+)</name>
        <dbReference type="ChEBI" id="CHEBI:29105"/>
    </cofactor>
    <text evidence="3">Binds 1 divalent metal cation per subunit.</text>
</comment>
<evidence type="ECO:0000256" key="2">
    <source>
        <dbReference type="PIRSR" id="PIRSR605511-1"/>
    </source>
</evidence>
<comment type="similarity">
    <text evidence="1">Belongs to the SMP-30/CGR1 family.</text>
</comment>
<feature type="domain" description="SMP-30/Gluconolactonase/LRE-like region" evidence="4">
    <location>
        <begin position="18"/>
        <end position="270"/>
    </location>
</feature>
<feature type="binding site" evidence="3">
    <location>
        <position position="104"/>
    </location>
    <ligand>
        <name>substrate</name>
    </ligand>
</feature>
<evidence type="ECO:0000256" key="1">
    <source>
        <dbReference type="ARBA" id="ARBA00008853"/>
    </source>
</evidence>
<dbReference type="GO" id="GO:0004341">
    <property type="term" value="F:gluconolactonase activity"/>
    <property type="evidence" value="ECO:0007669"/>
    <property type="project" value="TreeGrafter"/>
</dbReference>
<evidence type="ECO:0000313" key="5">
    <source>
        <dbReference type="EMBL" id="KKC35299.1"/>
    </source>
</evidence>
<feature type="binding site" evidence="3">
    <location>
        <position position="20"/>
    </location>
    <ligand>
        <name>a divalent metal cation</name>
        <dbReference type="ChEBI" id="CHEBI:60240"/>
    </ligand>
</feature>
<dbReference type="GO" id="GO:0005509">
    <property type="term" value="F:calcium ion binding"/>
    <property type="evidence" value="ECO:0007669"/>
    <property type="project" value="TreeGrafter"/>
</dbReference>
<name>A0A0F5Q5F2_9HYPH</name>
<dbReference type="AlphaFoldDB" id="A0A0F5Q5F2"/>
<dbReference type="PANTHER" id="PTHR10907">
    <property type="entry name" value="REGUCALCIN"/>
    <property type="match status" value="1"/>
</dbReference>
<dbReference type="Gene3D" id="2.120.10.30">
    <property type="entry name" value="TolB, C-terminal domain"/>
    <property type="match status" value="1"/>
</dbReference>
<dbReference type="PANTHER" id="PTHR10907:SF47">
    <property type="entry name" value="REGUCALCIN"/>
    <property type="match status" value="1"/>
</dbReference>
<protein>
    <recommendedName>
        <fullName evidence="4">SMP-30/Gluconolactonase/LRE-like region domain-containing protein</fullName>
    </recommendedName>
</protein>
<dbReference type="InterPro" id="IPR013658">
    <property type="entry name" value="SGL"/>
</dbReference>
<keyword evidence="3" id="KW-0862">Zinc</keyword>
<dbReference type="PRINTS" id="PR01790">
    <property type="entry name" value="SMP30FAMILY"/>
</dbReference>
<feature type="binding site" evidence="3">
    <location>
        <position position="162"/>
    </location>
    <ligand>
        <name>a divalent metal cation</name>
        <dbReference type="ChEBI" id="CHEBI:60240"/>
    </ligand>
</feature>
<dbReference type="GO" id="GO:0019853">
    <property type="term" value="P:L-ascorbic acid biosynthetic process"/>
    <property type="evidence" value="ECO:0007669"/>
    <property type="project" value="TreeGrafter"/>
</dbReference>
<dbReference type="InterPro" id="IPR011042">
    <property type="entry name" value="6-blade_b-propeller_TolB-like"/>
</dbReference>
<dbReference type="EMBL" id="LANJ01000046">
    <property type="protein sequence ID" value="KKC35299.1"/>
    <property type="molecule type" value="Genomic_DNA"/>
</dbReference>
<evidence type="ECO:0000256" key="3">
    <source>
        <dbReference type="PIRSR" id="PIRSR605511-2"/>
    </source>
</evidence>
<feature type="binding site" evidence="3">
    <location>
        <position position="210"/>
    </location>
    <ligand>
        <name>a divalent metal cation</name>
        <dbReference type="ChEBI" id="CHEBI:60240"/>
    </ligand>
</feature>
<dbReference type="Proteomes" id="UP000033411">
    <property type="component" value="Unassembled WGS sequence"/>
</dbReference>
<keyword evidence="3" id="KW-0479">Metal-binding</keyword>
<dbReference type="PATRIC" id="fig|1293439.3.peg.3484"/>
<evidence type="ECO:0000313" key="6">
    <source>
        <dbReference type="Proteomes" id="UP000033411"/>
    </source>
</evidence>